<keyword evidence="1" id="KW-0489">Methyltransferase</keyword>
<accession>A0ABW5G519</accession>
<dbReference type="GO" id="GO:0032259">
    <property type="term" value="P:methylation"/>
    <property type="evidence" value="ECO:0007669"/>
    <property type="project" value="UniProtKB-KW"/>
</dbReference>
<organism evidence="1 2">
    <name type="scientific">Amycolatopsis pigmentata</name>
    <dbReference type="NCBI Taxonomy" id="450801"/>
    <lineage>
        <taxon>Bacteria</taxon>
        <taxon>Bacillati</taxon>
        <taxon>Actinomycetota</taxon>
        <taxon>Actinomycetes</taxon>
        <taxon>Pseudonocardiales</taxon>
        <taxon>Pseudonocardiaceae</taxon>
        <taxon>Amycolatopsis</taxon>
    </lineage>
</organism>
<dbReference type="InterPro" id="IPR029063">
    <property type="entry name" value="SAM-dependent_MTases_sf"/>
</dbReference>
<protein>
    <submittedName>
        <fullName evidence="1">SAM-dependent methyltransferase</fullName>
        <ecNumber evidence="1">2.1.1.-</ecNumber>
    </submittedName>
</protein>
<dbReference type="PIRSF" id="PIRSF017393">
    <property type="entry name" value="MTase_SAV2177"/>
    <property type="match status" value="1"/>
</dbReference>
<dbReference type="InterPro" id="IPR006764">
    <property type="entry name" value="SAM_dep_MeTrfase_SAV2177_type"/>
</dbReference>
<sequence>MVPPDHAPPSPDEPDLDRPSVARVYDWYLGGRFNYAVDRVFGQRAVQRFPLIKPLAHANRTFLGRVVAEALDAGIVQFLDLGSGIPTVGNVHEAVAAHTDGSYGRVVYVDHEPVAAAHAETILAEQGCLDWAGIVRSDFRDPIAVLEHPTTQRLLDFTKPICVLFVSVLHFVGAETNIERMLATYVDPLPTGSWLALSHISNDDVDDEGAAQIARLAGAYRQESQNPAYLRKRDEIQPWFGPLSLLEPGLVHLSEWRPTPSASPYEASAGRFMWCGVGEKRDDQ</sequence>
<keyword evidence="1" id="KW-0808">Transferase</keyword>
<dbReference type="RefSeq" id="WP_378271475.1">
    <property type="nucleotide sequence ID" value="NZ_JBHUKR010000028.1"/>
</dbReference>
<evidence type="ECO:0000313" key="2">
    <source>
        <dbReference type="Proteomes" id="UP001597417"/>
    </source>
</evidence>
<reference evidence="2" key="1">
    <citation type="journal article" date="2019" name="Int. J. Syst. Evol. Microbiol.">
        <title>The Global Catalogue of Microorganisms (GCM) 10K type strain sequencing project: providing services to taxonomists for standard genome sequencing and annotation.</title>
        <authorList>
            <consortium name="The Broad Institute Genomics Platform"/>
            <consortium name="The Broad Institute Genome Sequencing Center for Infectious Disease"/>
            <person name="Wu L."/>
            <person name="Ma J."/>
        </authorList>
    </citation>
    <scope>NUCLEOTIDE SEQUENCE [LARGE SCALE GENOMIC DNA]</scope>
    <source>
        <strain evidence="2">CGMCC 4.7645</strain>
    </source>
</reference>
<dbReference type="Pfam" id="PF04672">
    <property type="entry name" value="Methyltransf_19"/>
    <property type="match status" value="1"/>
</dbReference>
<gene>
    <name evidence="1" type="ORF">ACFSXZ_39405</name>
</gene>
<dbReference type="Proteomes" id="UP001597417">
    <property type="component" value="Unassembled WGS sequence"/>
</dbReference>
<dbReference type="SUPFAM" id="SSF53335">
    <property type="entry name" value="S-adenosyl-L-methionine-dependent methyltransferases"/>
    <property type="match status" value="1"/>
</dbReference>
<keyword evidence="2" id="KW-1185">Reference proteome</keyword>
<dbReference type="EC" id="2.1.1.-" evidence="1"/>
<evidence type="ECO:0000313" key="1">
    <source>
        <dbReference type="EMBL" id="MFD2422408.1"/>
    </source>
</evidence>
<comment type="caution">
    <text evidence="1">The sequence shown here is derived from an EMBL/GenBank/DDBJ whole genome shotgun (WGS) entry which is preliminary data.</text>
</comment>
<proteinExistence type="predicted"/>
<name>A0ABW5G519_9PSEU</name>
<dbReference type="GO" id="GO:0008168">
    <property type="term" value="F:methyltransferase activity"/>
    <property type="evidence" value="ECO:0007669"/>
    <property type="project" value="UniProtKB-KW"/>
</dbReference>
<dbReference type="EMBL" id="JBHUKR010000028">
    <property type="protein sequence ID" value="MFD2422408.1"/>
    <property type="molecule type" value="Genomic_DNA"/>
</dbReference>
<dbReference type="Gene3D" id="3.40.50.150">
    <property type="entry name" value="Vaccinia Virus protein VP39"/>
    <property type="match status" value="1"/>
</dbReference>